<sequence length="147" mass="16342">MPNKVSISSPLELLEELSGSLLVNFETACAEVSRSAEENLSYQKKRHETTLKKLNTAQADLEHAMASTKAKAVEKAEKKIAKYTERLDKLNRKQSGIQHYLDRLNQDIAESVNLVKSIHAVRDAATHSLQKRKEPGADEPAPQAVSH</sequence>
<accession>A0A562QE34</accession>
<evidence type="ECO:0000313" key="3">
    <source>
        <dbReference type="EMBL" id="TWI54296.1"/>
    </source>
</evidence>
<keyword evidence="1" id="KW-0175">Coiled coil</keyword>
<protein>
    <submittedName>
        <fullName evidence="3">Uncharacterized protein</fullName>
    </submittedName>
</protein>
<name>A0A562QE34_9PSED</name>
<dbReference type="RefSeq" id="WP_145141506.1">
    <property type="nucleotide sequence ID" value="NZ_VLKY01000006.1"/>
</dbReference>
<organism evidence="3 4">
    <name type="scientific">Pseudomonas duriflava</name>
    <dbReference type="NCBI Taxonomy" id="459528"/>
    <lineage>
        <taxon>Bacteria</taxon>
        <taxon>Pseudomonadati</taxon>
        <taxon>Pseudomonadota</taxon>
        <taxon>Gammaproteobacteria</taxon>
        <taxon>Pseudomonadales</taxon>
        <taxon>Pseudomonadaceae</taxon>
        <taxon>Pseudomonas</taxon>
    </lineage>
</organism>
<keyword evidence="4" id="KW-1185">Reference proteome</keyword>
<feature type="region of interest" description="Disordered" evidence="2">
    <location>
        <begin position="125"/>
        <end position="147"/>
    </location>
</feature>
<feature type="compositionally biased region" description="Basic and acidic residues" evidence="2">
    <location>
        <begin position="125"/>
        <end position="136"/>
    </location>
</feature>
<gene>
    <name evidence="3" type="ORF">IQ22_02159</name>
</gene>
<dbReference type="EMBL" id="VLKY01000006">
    <property type="protein sequence ID" value="TWI54296.1"/>
    <property type="molecule type" value="Genomic_DNA"/>
</dbReference>
<evidence type="ECO:0000256" key="1">
    <source>
        <dbReference type="SAM" id="Coils"/>
    </source>
</evidence>
<proteinExistence type="predicted"/>
<dbReference type="AlphaFoldDB" id="A0A562QE34"/>
<comment type="caution">
    <text evidence="3">The sequence shown here is derived from an EMBL/GenBank/DDBJ whole genome shotgun (WGS) entry which is preliminary data.</text>
</comment>
<evidence type="ECO:0000256" key="2">
    <source>
        <dbReference type="SAM" id="MobiDB-lite"/>
    </source>
</evidence>
<feature type="coiled-coil region" evidence="1">
    <location>
        <begin position="44"/>
        <end position="93"/>
    </location>
</feature>
<evidence type="ECO:0000313" key="4">
    <source>
        <dbReference type="Proteomes" id="UP000316905"/>
    </source>
</evidence>
<dbReference type="Proteomes" id="UP000316905">
    <property type="component" value="Unassembled WGS sequence"/>
</dbReference>
<reference evidence="3 4" key="1">
    <citation type="journal article" date="2015" name="Stand. Genomic Sci.">
        <title>Genomic Encyclopedia of Bacterial and Archaeal Type Strains, Phase III: the genomes of soil and plant-associated and newly described type strains.</title>
        <authorList>
            <person name="Whitman W.B."/>
            <person name="Woyke T."/>
            <person name="Klenk H.P."/>
            <person name="Zhou Y."/>
            <person name="Lilburn T.G."/>
            <person name="Beck B.J."/>
            <person name="De Vos P."/>
            <person name="Vandamme P."/>
            <person name="Eisen J.A."/>
            <person name="Garrity G."/>
            <person name="Hugenholtz P."/>
            <person name="Kyrpides N.C."/>
        </authorList>
    </citation>
    <scope>NUCLEOTIDE SEQUENCE [LARGE SCALE GENOMIC DNA]</scope>
    <source>
        <strain evidence="3 4">CGMCC 1.6858</strain>
    </source>
</reference>